<accession>A0ABS0NIY4</accession>
<dbReference type="Proteomes" id="UP000807371">
    <property type="component" value="Unassembled WGS sequence"/>
</dbReference>
<evidence type="ECO:0000256" key="1">
    <source>
        <dbReference type="SAM" id="Phobius"/>
    </source>
</evidence>
<dbReference type="RefSeq" id="WP_197988761.1">
    <property type="nucleotide sequence ID" value="NZ_JACYXC010000001.1"/>
</dbReference>
<name>A0ABS0NIY4_9ACTN</name>
<reference evidence="2 3" key="1">
    <citation type="submission" date="2020-09" db="EMBL/GenBank/DDBJ databases">
        <title>Biosynthesis of the nuclear factor of activated T cells inhibitor NFAT-133 and its congeners in Streptomyces pactum.</title>
        <authorList>
            <person name="Zhou W."/>
            <person name="Posri P."/>
            <person name="Abugrain M.E."/>
            <person name="Weisberg A.J."/>
            <person name="Chang J.H."/>
            <person name="Mahmud T."/>
        </authorList>
    </citation>
    <scope>NUCLEOTIDE SEQUENCE [LARGE SCALE GENOMIC DNA]</scope>
    <source>
        <strain evidence="2 3">ATCC 27456</strain>
    </source>
</reference>
<protein>
    <recommendedName>
        <fullName evidence="4">DUF4034 domain-containing protein</fullName>
    </recommendedName>
</protein>
<keyword evidence="1" id="KW-1133">Transmembrane helix</keyword>
<proteinExistence type="predicted"/>
<keyword evidence="1" id="KW-0472">Membrane</keyword>
<sequence>MELLVILIAIVMIGGVVVVPALRRRRAGQEAAHGAGRAEDLSAYGFLPRERLDVRLPGPDARLADALAEIRRTQEWEPAARLLALTDASSELRWQRVQTLAGSAAHDLAQAPGQGGMWLRSWRVQAPKDPGGAAVQAQFLVMQALRDPSSQDFRMIMEEARTVAAEAALLAPGDPVPHIVELIVARGLAYREADFEALWAKVNKLAPHHMGAHLAALPYWSEKWHGSQDRAESFARAAAASAPPGSLLPALPLFAVFDHLPEVHTVRTLFRSAVITDAIEGARYAVHHAPADHPMVPHVRHLLAWFLVQAERYGEAVEQLRRVDGHVGAVPWSFSPDPAAAYVAYRAIAVAGFERGGGTPAQLPH</sequence>
<comment type="caution">
    <text evidence="2">The sequence shown here is derived from an EMBL/GenBank/DDBJ whole genome shotgun (WGS) entry which is preliminary data.</text>
</comment>
<feature type="transmembrane region" description="Helical" evidence="1">
    <location>
        <begin position="6"/>
        <end position="22"/>
    </location>
</feature>
<evidence type="ECO:0000313" key="3">
    <source>
        <dbReference type="Proteomes" id="UP000807371"/>
    </source>
</evidence>
<dbReference type="EMBL" id="JACYXC010000001">
    <property type="protein sequence ID" value="MBH5335168.1"/>
    <property type="molecule type" value="Genomic_DNA"/>
</dbReference>
<evidence type="ECO:0000313" key="2">
    <source>
        <dbReference type="EMBL" id="MBH5335168.1"/>
    </source>
</evidence>
<organism evidence="2 3">
    <name type="scientific">Streptomyces pactum</name>
    <dbReference type="NCBI Taxonomy" id="68249"/>
    <lineage>
        <taxon>Bacteria</taxon>
        <taxon>Bacillati</taxon>
        <taxon>Actinomycetota</taxon>
        <taxon>Actinomycetes</taxon>
        <taxon>Kitasatosporales</taxon>
        <taxon>Streptomycetaceae</taxon>
        <taxon>Streptomyces</taxon>
    </lineage>
</organism>
<gene>
    <name evidence="2" type="ORF">IHE55_10315</name>
</gene>
<evidence type="ECO:0008006" key="4">
    <source>
        <dbReference type="Google" id="ProtNLM"/>
    </source>
</evidence>
<keyword evidence="1" id="KW-0812">Transmembrane</keyword>
<keyword evidence="3" id="KW-1185">Reference proteome</keyword>